<dbReference type="EMBL" id="MEUA01000059">
    <property type="protein sequence ID" value="OGC13288.1"/>
    <property type="molecule type" value="Genomic_DNA"/>
</dbReference>
<name>A0A1F4RYM8_UNCSA</name>
<proteinExistence type="predicted"/>
<evidence type="ECO:0000313" key="2">
    <source>
        <dbReference type="Proteomes" id="UP000177905"/>
    </source>
</evidence>
<reference evidence="1 2" key="1">
    <citation type="journal article" date="2016" name="Nat. Commun.">
        <title>Thousands of microbial genomes shed light on interconnected biogeochemical processes in an aquifer system.</title>
        <authorList>
            <person name="Anantharaman K."/>
            <person name="Brown C.T."/>
            <person name="Hug L.A."/>
            <person name="Sharon I."/>
            <person name="Castelle C.J."/>
            <person name="Probst A.J."/>
            <person name="Thomas B.C."/>
            <person name="Singh A."/>
            <person name="Wilkins M.J."/>
            <person name="Karaoz U."/>
            <person name="Brodie E.L."/>
            <person name="Williams K.H."/>
            <person name="Hubbard S.S."/>
            <person name="Banfield J.F."/>
        </authorList>
    </citation>
    <scope>NUCLEOTIDE SEQUENCE [LARGE SCALE GENOMIC DNA]</scope>
</reference>
<dbReference type="Proteomes" id="UP000177905">
    <property type="component" value="Unassembled WGS sequence"/>
</dbReference>
<organism evidence="1 2">
    <name type="scientific">candidate division WOR-1 bacterium RIFOXYB2_FULL_36_35</name>
    <dbReference type="NCBI Taxonomy" id="1802578"/>
    <lineage>
        <taxon>Bacteria</taxon>
        <taxon>Bacillati</taxon>
        <taxon>Saganbacteria</taxon>
    </lineage>
</organism>
<dbReference type="AlphaFoldDB" id="A0A1F4RYM8"/>
<gene>
    <name evidence="1" type="ORF">A2290_08135</name>
</gene>
<comment type="caution">
    <text evidence="1">The sequence shown here is derived from an EMBL/GenBank/DDBJ whole genome shotgun (WGS) entry which is preliminary data.</text>
</comment>
<protein>
    <submittedName>
        <fullName evidence="1">Uncharacterized protein</fullName>
    </submittedName>
</protein>
<evidence type="ECO:0000313" key="1">
    <source>
        <dbReference type="EMBL" id="OGC13288.1"/>
    </source>
</evidence>
<sequence>MSIEVNMKTGTVSPLTVTGRYPLPNNLGRYPQNQMGAMIAVAFYVGITAPWEPKNHKEQHIKERVKNPTNSFDCQFISFYHALEQVEGQIEMGLFKLSLTGVRVSVKERTGRKAWSAEMGEEKSSTAIKKILESRLRNNANSIDMSNIFYELLNSLREETAGDLFTGKEDLSAIVRGRSILSLGILSCLKEMQITDVYSGFGRTMFDCVMMGENPLAGGE</sequence>
<accession>A0A1F4RYM8</accession>